<keyword evidence="2" id="KW-0645">Protease</keyword>
<sequence>MRRWMGMKNNLYKEFNCNSKEELYEKIKNQDDEIRPLIEFLDYARVNIKNSRQAINSPDTFVDYVKSTTLPTKDTGTIIFANTKNHPVHLKRTRLSWKNSIKEALREGLMAGANSVFLAFSNDTPNKRIEETKEYFEKIGMKIIDTIGYNKQNNSFISKVAGRSYYSTKTYEIASDSENAYGEKDYSLKDKYEDFTSYFASNELINLNVVENVEEIKEVLKIGFQHHQQEIFGVLIYDSNEKIIGAEELFKGATDAAIVDLKIIARTLFNYQDVKGMAVFHNHPSGNPTPSREDIEMTKKIKNVTEIFEIELLDHFIVGKEKTLSFSQEVSGFQSENLSYQDKLGQMSIVKEDKNIYDMEKVTLEVGDKIKTALSDETIVLDIDKDNAILFDGRQFVEVYGLQSDNGKFFWNHGNYSDSYPQKKDSQIIDTINKMIDEDYEGFVKALITIETGIDNPDLLDELYDRFMHNDGVNLINDYFDEVIYDLEDEITIGKEKVMETEGKLNKDNELFEKMDDFINSYTELSNAMYDADYDFADSYPLEKSFHDIDFIDWVEATKTKLSEEKKGMNVERINAITDKEDSKKESTIAKLNKFKDKVSKDAMEKSQEKMGVTKNNREM</sequence>
<dbReference type="CDD" id="cd08071">
    <property type="entry name" value="MPN_DUF2466"/>
    <property type="match status" value="1"/>
</dbReference>
<evidence type="ECO:0000256" key="4">
    <source>
        <dbReference type="ARBA" id="ARBA00022801"/>
    </source>
</evidence>
<feature type="region of interest" description="Disordered" evidence="7">
    <location>
        <begin position="600"/>
        <end position="620"/>
    </location>
</feature>
<accession>A0A410Q8P6</accession>
<dbReference type="PANTHER" id="PTHR30471:SF3">
    <property type="entry name" value="UPF0758 PROTEIN YEES-RELATED"/>
    <property type="match status" value="1"/>
</dbReference>
<dbReference type="GO" id="GO:0008237">
    <property type="term" value="F:metallopeptidase activity"/>
    <property type="evidence" value="ECO:0007669"/>
    <property type="project" value="UniProtKB-KW"/>
</dbReference>
<keyword evidence="3" id="KW-0479">Metal-binding</keyword>
<evidence type="ECO:0000313" key="9">
    <source>
        <dbReference type="EMBL" id="QAT60284.1"/>
    </source>
</evidence>
<dbReference type="EMBL" id="CP035282">
    <property type="protein sequence ID" value="QAT60284.1"/>
    <property type="molecule type" value="Genomic_DNA"/>
</dbReference>
<evidence type="ECO:0000259" key="8">
    <source>
        <dbReference type="PROSITE" id="PS50249"/>
    </source>
</evidence>
<evidence type="ECO:0000313" key="10">
    <source>
        <dbReference type="Proteomes" id="UP000287969"/>
    </source>
</evidence>
<evidence type="ECO:0000256" key="1">
    <source>
        <dbReference type="ARBA" id="ARBA00010243"/>
    </source>
</evidence>
<protein>
    <recommendedName>
        <fullName evidence="8">MPN domain-containing protein</fullName>
    </recommendedName>
</protein>
<keyword evidence="5" id="KW-0862">Zinc</keyword>
<gene>
    <name evidence="9" type="ORF">EQM13_01210</name>
</gene>
<evidence type="ECO:0000256" key="7">
    <source>
        <dbReference type="SAM" id="MobiDB-lite"/>
    </source>
</evidence>
<feature type="compositionally biased region" description="Basic and acidic residues" evidence="7">
    <location>
        <begin position="600"/>
        <end position="609"/>
    </location>
</feature>
<dbReference type="Gene3D" id="3.40.140.10">
    <property type="entry name" value="Cytidine Deaminase, domain 2"/>
    <property type="match status" value="1"/>
</dbReference>
<dbReference type="GO" id="GO:0046872">
    <property type="term" value="F:metal ion binding"/>
    <property type="evidence" value="ECO:0007669"/>
    <property type="project" value="UniProtKB-KW"/>
</dbReference>
<dbReference type="AlphaFoldDB" id="A0A410Q8P6"/>
<evidence type="ECO:0000256" key="5">
    <source>
        <dbReference type="ARBA" id="ARBA00022833"/>
    </source>
</evidence>
<dbReference type="Proteomes" id="UP000287969">
    <property type="component" value="Chromosome"/>
</dbReference>
<evidence type="ECO:0000256" key="6">
    <source>
        <dbReference type="ARBA" id="ARBA00023049"/>
    </source>
</evidence>
<dbReference type="InterPro" id="IPR025657">
    <property type="entry name" value="RadC_JAB"/>
</dbReference>
<dbReference type="Pfam" id="PF04002">
    <property type="entry name" value="RadC"/>
    <property type="match status" value="1"/>
</dbReference>
<keyword evidence="10" id="KW-1185">Reference proteome</keyword>
<dbReference type="InterPro" id="IPR037518">
    <property type="entry name" value="MPN"/>
</dbReference>
<reference evidence="10" key="1">
    <citation type="submission" date="2019-01" db="EMBL/GenBank/DDBJ databases">
        <title>Draft genomes of a novel of Sporanaerobacter strains.</title>
        <authorList>
            <person name="Ma S."/>
        </authorList>
    </citation>
    <scope>NUCLEOTIDE SEQUENCE [LARGE SCALE GENOMIC DNA]</scope>
    <source>
        <strain evidence="10">NJN-17</strain>
    </source>
</reference>
<proteinExistence type="inferred from homology"/>
<name>A0A410Q8P6_9FIRM</name>
<dbReference type="PANTHER" id="PTHR30471">
    <property type="entry name" value="DNA REPAIR PROTEIN RADC"/>
    <property type="match status" value="1"/>
</dbReference>
<feature type="domain" description="MPN" evidence="8">
    <location>
        <begin position="209"/>
        <end position="332"/>
    </location>
</feature>
<dbReference type="SUPFAM" id="SSF102712">
    <property type="entry name" value="JAB1/MPN domain"/>
    <property type="match status" value="1"/>
</dbReference>
<keyword evidence="6" id="KW-0482">Metalloprotease</keyword>
<dbReference type="PROSITE" id="PS50249">
    <property type="entry name" value="MPN"/>
    <property type="match status" value="1"/>
</dbReference>
<organism evidence="9 10">
    <name type="scientific">Acidilutibacter cellobiosedens</name>
    <dbReference type="NCBI Taxonomy" id="2507161"/>
    <lineage>
        <taxon>Bacteria</taxon>
        <taxon>Bacillati</taxon>
        <taxon>Bacillota</taxon>
        <taxon>Tissierellia</taxon>
        <taxon>Tissierellales</taxon>
        <taxon>Acidilutibacteraceae</taxon>
        <taxon>Acidilutibacter</taxon>
    </lineage>
</organism>
<evidence type="ECO:0000256" key="3">
    <source>
        <dbReference type="ARBA" id="ARBA00022723"/>
    </source>
</evidence>
<dbReference type="GO" id="GO:0006508">
    <property type="term" value="P:proteolysis"/>
    <property type="evidence" value="ECO:0007669"/>
    <property type="project" value="UniProtKB-KW"/>
</dbReference>
<keyword evidence="4" id="KW-0378">Hydrolase</keyword>
<dbReference type="PROSITE" id="PS01302">
    <property type="entry name" value="UPF0758"/>
    <property type="match status" value="1"/>
</dbReference>
<dbReference type="InterPro" id="IPR001405">
    <property type="entry name" value="UPF0758"/>
</dbReference>
<dbReference type="InterPro" id="IPR020891">
    <property type="entry name" value="UPF0758_CS"/>
</dbReference>
<dbReference type="OrthoDB" id="9804482at2"/>
<evidence type="ECO:0000256" key="2">
    <source>
        <dbReference type="ARBA" id="ARBA00022670"/>
    </source>
</evidence>
<dbReference type="KEGG" id="spoa:EQM13_01210"/>
<comment type="similarity">
    <text evidence="1">Belongs to the UPF0758 family.</text>
</comment>